<feature type="compositionally biased region" description="Pro residues" evidence="5">
    <location>
        <begin position="215"/>
        <end position="236"/>
    </location>
</feature>
<dbReference type="PANTHER" id="PTHR45891">
    <property type="entry name" value="ZINC FINGER HOMEOBOX PROTEIN"/>
    <property type="match status" value="1"/>
</dbReference>
<dbReference type="PROSITE" id="PS00028">
    <property type="entry name" value="ZINC_FINGER_C2H2_1"/>
    <property type="match status" value="1"/>
</dbReference>
<proteinExistence type="predicted"/>
<organism evidence="7 8">
    <name type="scientific">Conger conger</name>
    <name type="common">Conger eel</name>
    <name type="synonym">Muraena conger</name>
    <dbReference type="NCBI Taxonomy" id="82655"/>
    <lineage>
        <taxon>Eukaryota</taxon>
        <taxon>Metazoa</taxon>
        <taxon>Chordata</taxon>
        <taxon>Craniata</taxon>
        <taxon>Vertebrata</taxon>
        <taxon>Euteleostomi</taxon>
        <taxon>Actinopterygii</taxon>
        <taxon>Neopterygii</taxon>
        <taxon>Teleostei</taxon>
        <taxon>Anguilliformes</taxon>
        <taxon>Congridae</taxon>
        <taxon>Conger</taxon>
    </lineage>
</organism>
<feature type="compositionally biased region" description="Low complexity" evidence="5">
    <location>
        <begin position="163"/>
        <end position="173"/>
    </location>
</feature>
<dbReference type="InterPro" id="IPR051968">
    <property type="entry name" value="ZnFinger_Homeobox_TR"/>
</dbReference>
<gene>
    <name evidence="7" type="ORF">COCON_G00220250</name>
</gene>
<sequence length="785" mass="85221">MKARLRGTTTAGPSCTITTSTTCTTTTTCTPRPTPTATPTRGALRPGGGRGVPAEPRRPGRQRGGVPQVRHGPGLLPLARRPHDHDALAQLLQDAQVPQVQLALQVPADAGGPHEGEAPGLGRVLLLLQQRAEPPAPGPRRELHLRLQALPLRGVQLLHHHQGQPQHPHAVGQAPQQHADAAERQLPGPRRRAGVRARAQQRQRGARSLGDAGLRPPPTPTPPPPTPTPPPGPVRPPRGRGLRGALPHQAKKQAHVAVRGVRLRDQRGAEPAHPHDQREAHAQHGAAAAERHADAARPAGPGPALALRGRAVPVLPDPEHEPAAGPQDGPRRRGRPVPAGRLPPDPNMAALAPTLVGGELPMDMRLGGGQLVSEEMMTLGESLSQTSDPSLKLFQCAVCNRFTTDNLDVLGLHMGAERSLPEEEWRAVVGDAHQCKLCRYTTQLKANFQLHCKTDKHVQKYQLVAHIKEGGKGNEWRLKCVAIGNPVHLKCNACDYYTNSLEKLRLHTINSRHEASLKLYKHLQQNESCVEGEACCYHCALCSYSTKAKLNLVQHVRSMKHQRGESLRKLQRLQKGLPEEEELSAIFSIRKCAPDNAGELSEDVEAAGEASTDQEDQTKDGESGGEKELAKGTGASSQVDRERTDSPLPSKRPSSRSGVTESPLSSKRPRTADKSASEQLFQCPYCKYSNADVNRLRMHVMTQHSVQPMFRCPLCQDMLNNKVHLQFHLTHLHSVAPDCVDKLISSVTPSDVLPASMFVPVPGSEKDGQNLQTMTNSSSDETKKQ</sequence>
<feature type="compositionally biased region" description="Basic residues" evidence="5">
    <location>
        <begin position="189"/>
        <end position="205"/>
    </location>
</feature>
<dbReference type="GO" id="GO:0045664">
    <property type="term" value="P:regulation of neuron differentiation"/>
    <property type="evidence" value="ECO:0007669"/>
    <property type="project" value="TreeGrafter"/>
</dbReference>
<dbReference type="Gene3D" id="3.30.160.60">
    <property type="entry name" value="Classic Zinc Finger"/>
    <property type="match status" value="1"/>
</dbReference>
<dbReference type="GO" id="GO:0046872">
    <property type="term" value="F:metal ion binding"/>
    <property type="evidence" value="ECO:0007669"/>
    <property type="project" value="UniProtKB-KW"/>
</dbReference>
<feature type="region of interest" description="Disordered" evidence="5">
    <location>
        <begin position="160"/>
        <end position="347"/>
    </location>
</feature>
<feature type="compositionally biased region" description="Basic and acidic residues" evidence="5">
    <location>
        <begin position="262"/>
        <end position="282"/>
    </location>
</feature>
<keyword evidence="8" id="KW-1185">Reference proteome</keyword>
<comment type="subcellular location">
    <subcellularLocation>
        <location evidence="1">Nucleus</location>
    </subcellularLocation>
</comment>
<dbReference type="PANTHER" id="PTHR45891:SF4">
    <property type="entry name" value="ZINC FINGER HOMEOBOX PROTEIN 3"/>
    <property type="match status" value="1"/>
</dbReference>
<dbReference type="Pfam" id="PF05605">
    <property type="entry name" value="zf-Di19"/>
    <property type="match status" value="1"/>
</dbReference>
<evidence type="ECO:0000259" key="6">
    <source>
        <dbReference type="PROSITE" id="PS00028"/>
    </source>
</evidence>
<feature type="non-terminal residue" evidence="7">
    <location>
        <position position="1"/>
    </location>
</feature>
<accession>A0A9Q1CYN2</accession>
<dbReference type="InterPro" id="IPR013087">
    <property type="entry name" value="Znf_C2H2_type"/>
</dbReference>
<evidence type="ECO:0000256" key="2">
    <source>
        <dbReference type="ARBA" id="ARBA00022723"/>
    </source>
</evidence>
<feature type="domain" description="C2H2-type" evidence="6">
    <location>
        <begin position="712"/>
        <end position="733"/>
    </location>
</feature>
<name>A0A9Q1CYN2_CONCO</name>
<evidence type="ECO:0000256" key="5">
    <source>
        <dbReference type="SAM" id="MobiDB-lite"/>
    </source>
</evidence>
<feature type="compositionally biased region" description="Low complexity" evidence="5">
    <location>
        <begin position="296"/>
        <end position="311"/>
    </location>
</feature>
<evidence type="ECO:0000313" key="7">
    <source>
        <dbReference type="EMBL" id="KAJ8252713.1"/>
    </source>
</evidence>
<evidence type="ECO:0000256" key="4">
    <source>
        <dbReference type="ARBA" id="ARBA00022833"/>
    </source>
</evidence>
<evidence type="ECO:0000313" key="8">
    <source>
        <dbReference type="Proteomes" id="UP001152803"/>
    </source>
</evidence>
<keyword evidence="4" id="KW-0862">Zinc</keyword>
<feature type="compositionally biased region" description="Basic and acidic residues" evidence="5">
    <location>
        <begin position="616"/>
        <end position="630"/>
    </location>
</feature>
<dbReference type="EMBL" id="JAFJMO010000017">
    <property type="protein sequence ID" value="KAJ8252713.1"/>
    <property type="molecule type" value="Genomic_DNA"/>
</dbReference>
<dbReference type="Pfam" id="PF24056">
    <property type="entry name" value="zf-C2H2_ZFHX3"/>
    <property type="match status" value="1"/>
</dbReference>
<comment type="caution">
    <text evidence="7">The sequence shown here is derived from an EMBL/GenBank/DDBJ whole genome shotgun (WGS) entry which is preliminary data.</text>
</comment>
<protein>
    <recommendedName>
        <fullName evidence="6">C2H2-type domain-containing protein</fullName>
    </recommendedName>
</protein>
<dbReference type="AlphaFoldDB" id="A0A9Q1CYN2"/>
<keyword evidence="3" id="KW-0677">Repeat</keyword>
<dbReference type="InterPro" id="IPR008598">
    <property type="entry name" value="Di19_Zn-bd"/>
</dbReference>
<feature type="compositionally biased region" description="Polar residues" evidence="5">
    <location>
        <begin position="769"/>
        <end position="779"/>
    </location>
</feature>
<feature type="region of interest" description="Disordered" evidence="5">
    <location>
        <begin position="761"/>
        <end position="785"/>
    </location>
</feature>
<feature type="region of interest" description="Disordered" evidence="5">
    <location>
        <begin position="25"/>
        <end position="75"/>
    </location>
</feature>
<dbReference type="SMART" id="SM00355">
    <property type="entry name" value="ZnF_C2H2"/>
    <property type="match status" value="5"/>
</dbReference>
<dbReference type="GO" id="GO:0000978">
    <property type="term" value="F:RNA polymerase II cis-regulatory region sequence-specific DNA binding"/>
    <property type="evidence" value="ECO:0007669"/>
    <property type="project" value="TreeGrafter"/>
</dbReference>
<feature type="compositionally biased region" description="Low complexity" evidence="5">
    <location>
        <begin position="25"/>
        <end position="43"/>
    </location>
</feature>
<feature type="region of interest" description="Disordered" evidence="5">
    <location>
        <begin position="598"/>
        <end position="675"/>
    </location>
</feature>
<keyword evidence="2" id="KW-0479">Metal-binding</keyword>
<feature type="compositionally biased region" description="Low complexity" evidence="5">
    <location>
        <begin position="646"/>
        <end position="657"/>
    </location>
</feature>
<dbReference type="OrthoDB" id="6417226at2759"/>
<dbReference type="GO" id="GO:0000981">
    <property type="term" value="F:DNA-binding transcription factor activity, RNA polymerase II-specific"/>
    <property type="evidence" value="ECO:0007669"/>
    <property type="project" value="TreeGrafter"/>
</dbReference>
<evidence type="ECO:0000256" key="1">
    <source>
        <dbReference type="ARBA" id="ARBA00004123"/>
    </source>
</evidence>
<dbReference type="GO" id="GO:0005634">
    <property type="term" value="C:nucleus"/>
    <property type="evidence" value="ECO:0007669"/>
    <property type="project" value="UniProtKB-SubCell"/>
</dbReference>
<dbReference type="Proteomes" id="UP001152803">
    <property type="component" value="Unassembled WGS sequence"/>
</dbReference>
<dbReference type="FunFam" id="3.30.160.60:FF:000317">
    <property type="entry name" value="zinc finger homeobox protein 3"/>
    <property type="match status" value="1"/>
</dbReference>
<evidence type="ECO:0000256" key="3">
    <source>
        <dbReference type="ARBA" id="ARBA00022737"/>
    </source>
</evidence>
<reference evidence="7" key="1">
    <citation type="journal article" date="2023" name="Science">
        <title>Genome structures resolve the early diversification of teleost fishes.</title>
        <authorList>
            <person name="Parey E."/>
            <person name="Louis A."/>
            <person name="Montfort J."/>
            <person name="Bouchez O."/>
            <person name="Roques C."/>
            <person name="Iampietro C."/>
            <person name="Lluch J."/>
            <person name="Castinel A."/>
            <person name="Donnadieu C."/>
            <person name="Desvignes T."/>
            <person name="Floi Bucao C."/>
            <person name="Jouanno E."/>
            <person name="Wen M."/>
            <person name="Mejri S."/>
            <person name="Dirks R."/>
            <person name="Jansen H."/>
            <person name="Henkel C."/>
            <person name="Chen W.J."/>
            <person name="Zahm M."/>
            <person name="Cabau C."/>
            <person name="Klopp C."/>
            <person name="Thompson A.W."/>
            <person name="Robinson-Rechavi M."/>
            <person name="Braasch I."/>
            <person name="Lecointre G."/>
            <person name="Bobe J."/>
            <person name="Postlethwait J.H."/>
            <person name="Berthelot C."/>
            <person name="Roest Crollius H."/>
            <person name="Guiguen Y."/>
        </authorList>
    </citation>
    <scope>NUCLEOTIDE SEQUENCE</scope>
    <source>
        <strain evidence="7">Concon-B</strain>
    </source>
</reference>